<evidence type="ECO:0000313" key="1">
    <source>
        <dbReference type="EMBL" id="KAF2120610.1"/>
    </source>
</evidence>
<sequence>MWLSRELRKSDYLSFAFSGNRAYLVASYHRLLERSDNCPDATSSRYSEHTNSYTSLNAGQRVRFHAAMTAVWYLNEVR</sequence>
<organism evidence="1 2">
    <name type="scientific">Lophiotrema nucula</name>
    <dbReference type="NCBI Taxonomy" id="690887"/>
    <lineage>
        <taxon>Eukaryota</taxon>
        <taxon>Fungi</taxon>
        <taxon>Dikarya</taxon>
        <taxon>Ascomycota</taxon>
        <taxon>Pezizomycotina</taxon>
        <taxon>Dothideomycetes</taxon>
        <taxon>Pleosporomycetidae</taxon>
        <taxon>Pleosporales</taxon>
        <taxon>Lophiotremataceae</taxon>
        <taxon>Lophiotrema</taxon>
    </lineage>
</organism>
<dbReference type="OrthoDB" id="5384804at2759"/>
<reference evidence="1" key="1">
    <citation type="journal article" date="2020" name="Stud. Mycol.">
        <title>101 Dothideomycetes genomes: a test case for predicting lifestyles and emergence of pathogens.</title>
        <authorList>
            <person name="Haridas S."/>
            <person name="Albert R."/>
            <person name="Binder M."/>
            <person name="Bloem J."/>
            <person name="Labutti K."/>
            <person name="Salamov A."/>
            <person name="Andreopoulos B."/>
            <person name="Baker S."/>
            <person name="Barry K."/>
            <person name="Bills G."/>
            <person name="Bluhm B."/>
            <person name="Cannon C."/>
            <person name="Castanera R."/>
            <person name="Culley D."/>
            <person name="Daum C."/>
            <person name="Ezra D."/>
            <person name="Gonzalez J."/>
            <person name="Henrissat B."/>
            <person name="Kuo A."/>
            <person name="Liang C."/>
            <person name="Lipzen A."/>
            <person name="Lutzoni F."/>
            <person name="Magnuson J."/>
            <person name="Mondo S."/>
            <person name="Nolan M."/>
            <person name="Ohm R."/>
            <person name="Pangilinan J."/>
            <person name="Park H.-J."/>
            <person name="Ramirez L."/>
            <person name="Alfaro M."/>
            <person name="Sun H."/>
            <person name="Tritt A."/>
            <person name="Yoshinaga Y."/>
            <person name="Zwiers L.-H."/>
            <person name="Turgeon B."/>
            <person name="Goodwin S."/>
            <person name="Spatafora J."/>
            <person name="Crous P."/>
            <person name="Grigoriev I."/>
        </authorList>
    </citation>
    <scope>NUCLEOTIDE SEQUENCE</scope>
    <source>
        <strain evidence="1">CBS 627.86</strain>
    </source>
</reference>
<accession>A0A6A5ZLU4</accession>
<protein>
    <submittedName>
        <fullName evidence="1">Uncharacterized protein</fullName>
    </submittedName>
</protein>
<keyword evidence="2" id="KW-1185">Reference proteome</keyword>
<name>A0A6A5ZLU4_9PLEO</name>
<dbReference type="AlphaFoldDB" id="A0A6A5ZLU4"/>
<proteinExistence type="predicted"/>
<dbReference type="Proteomes" id="UP000799770">
    <property type="component" value="Unassembled WGS sequence"/>
</dbReference>
<gene>
    <name evidence="1" type="ORF">BDV96DRAFT_565168</name>
</gene>
<dbReference type="EMBL" id="ML977313">
    <property type="protein sequence ID" value="KAF2120610.1"/>
    <property type="molecule type" value="Genomic_DNA"/>
</dbReference>
<evidence type="ECO:0000313" key="2">
    <source>
        <dbReference type="Proteomes" id="UP000799770"/>
    </source>
</evidence>